<comment type="caution">
    <text evidence="2">The sequence shown here is derived from an EMBL/GenBank/DDBJ whole genome shotgun (WGS) entry which is preliminary data.</text>
</comment>
<sequence length="224" mass="24252">MLDRSGRRPLSRRGDGPGTGDAVSDSASRGGECAPMSNGILRPLRRRERCTAASRMPREAGEGVLSLVSAFQRSRRPRDPPRHPCRCKGGRSMGCSLKQHHTTRIPLAPASHGKGAVSSWSLSKTKDLFTNGNAPPSAITTTFVLYLFNESVDVPGPQKLSHAIVCIVSRLPRVVLLFRNPFPLDEGPDTRLYGCVGLRMSGLSAMDSGRCNSFPLGQEWAKPC</sequence>
<dbReference type="Proteomes" id="UP001586593">
    <property type="component" value="Unassembled WGS sequence"/>
</dbReference>
<keyword evidence="3" id="KW-1185">Reference proteome</keyword>
<accession>A0ABR3WJM8</accession>
<reference evidence="2 3" key="1">
    <citation type="journal article" date="2024" name="Commun. Biol.">
        <title>Comparative genomic analysis of thermophilic fungi reveals convergent evolutionary adaptations and gene losses.</title>
        <authorList>
            <person name="Steindorff A.S."/>
            <person name="Aguilar-Pontes M.V."/>
            <person name="Robinson A.J."/>
            <person name="Andreopoulos B."/>
            <person name="LaButti K."/>
            <person name="Kuo A."/>
            <person name="Mondo S."/>
            <person name="Riley R."/>
            <person name="Otillar R."/>
            <person name="Haridas S."/>
            <person name="Lipzen A."/>
            <person name="Grimwood J."/>
            <person name="Schmutz J."/>
            <person name="Clum A."/>
            <person name="Reid I.D."/>
            <person name="Moisan M.C."/>
            <person name="Butler G."/>
            <person name="Nguyen T.T.M."/>
            <person name="Dewar K."/>
            <person name="Conant G."/>
            <person name="Drula E."/>
            <person name="Henrissat B."/>
            <person name="Hansel C."/>
            <person name="Singer S."/>
            <person name="Hutchinson M.I."/>
            <person name="de Vries R.P."/>
            <person name="Natvig D.O."/>
            <person name="Powell A.J."/>
            <person name="Tsang A."/>
            <person name="Grigoriev I.V."/>
        </authorList>
    </citation>
    <scope>NUCLEOTIDE SEQUENCE [LARGE SCALE GENOMIC DNA]</scope>
    <source>
        <strain evidence="2 3">ATCC 24622</strain>
    </source>
</reference>
<protein>
    <submittedName>
        <fullName evidence="2">Uncharacterized protein</fullName>
    </submittedName>
</protein>
<name>A0ABR3WJM8_9PEZI</name>
<gene>
    <name evidence="2" type="ORF">VTK73DRAFT_6352</name>
</gene>
<dbReference type="EMBL" id="JAZHXJ010000358">
    <property type="protein sequence ID" value="KAL1863852.1"/>
    <property type="molecule type" value="Genomic_DNA"/>
</dbReference>
<feature type="region of interest" description="Disordered" evidence="1">
    <location>
        <begin position="1"/>
        <end position="46"/>
    </location>
</feature>
<organism evidence="2 3">
    <name type="scientific">Phialemonium thermophilum</name>
    <dbReference type="NCBI Taxonomy" id="223376"/>
    <lineage>
        <taxon>Eukaryota</taxon>
        <taxon>Fungi</taxon>
        <taxon>Dikarya</taxon>
        <taxon>Ascomycota</taxon>
        <taxon>Pezizomycotina</taxon>
        <taxon>Sordariomycetes</taxon>
        <taxon>Sordariomycetidae</taxon>
        <taxon>Cephalothecales</taxon>
        <taxon>Cephalothecaceae</taxon>
        <taxon>Phialemonium</taxon>
    </lineage>
</organism>
<evidence type="ECO:0000313" key="3">
    <source>
        <dbReference type="Proteomes" id="UP001586593"/>
    </source>
</evidence>
<evidence type="ECO:0000313" key="2">
    <source>
        <dbReference type="EMBL" id="KAL1863852.1"/>
    </source>
</evidence>
<evidence type="ECO:0000256" key="1">
    <source>
        <dbReference type="SAM" id="MobiDB-lite"/>
    </source>
</evidence>
<proteinExistence type="predicted"/>